<name>J9FC11_WUCBA</name>
<reference evidence="5" key="1">
    <citation type="submission" date="2012-08" db="EMBL/GenBank/DDBJ databases">
        <title>The Genome Sequence of Wuchereria bancrofti.</title>
        <authorList>
            <person name="Nutman T.B."/>
            <person name="Fink D.L."/>
            <person name="Russ C."/>
            <person name="Young S."/>
            <person name="Zeng Q."/>
            <person name="Koehrsen M."/>
            <person name="Alvarado L."/>
            <person name="Berlin A."/>
            <person name="Chapman S.B."/>
            <person name="Chen Z."/>
            <person name="Freedman E."/>
            <person name="Gellesch M."/>
            <person name="Goldberg J."/>
            <person name="Griggs A."/>
            <person name="Gujja S."/>
            <person name="Heilman E.R."/>
            <person name="Heiman D."/>
            <person name="Hepburn T."/>
            <person name="Howarth C."/>
            <person name="Jen D."/>
            <person name="Larson L."/>
            <person name="Lewis B."/>
            <person name="Mehta T."/>
            <person name="Park D."/>
            <person name="Pearson M."/>
            <person name="Roberts A."/>
            <person name="Saif S."/>
            <person name="Shea T."/>
            <person name="Shenoy N."/>
            <person name="Sisk P."/>
            <person name="Stolte C."/>
            <person name="Sykes S."/>
            <person name="Walk T."/>
            <person name="White J."/>
            <person name="Yandava C."/>
            <person name="Haas B."/>
            <person name="Henn M.R."/>
            <person name="Nusbaum C."/>
            <person name="Birren B."/>
        </authorList>
    </citation>
    <scope>NUCLEOTIDE SEQUENCE [LARGE SCALE GENOMIC DNA]</scope>
    <source>
        <strain evidence="5">NA</strain>
    </source>
</reference>
<feature type="compositionally biased region" description="Polar residues" evidence="2">
    <location>
        <begin position="218"/>
        <end position="234"/>
    </location>
</feature>
<evidence type="ECO:0000256" key="2">
    <source>
        <dbReference type="SAM" id="MobiDB-lite"/>
    </source>
</evidence>
<feature type="region of interest" description="Disordered" evidence="2">
    <location>
        <begin position="199"/>
        <end position="234"/>
    </location>
</feature>
<dbReference type="Proteomes" id="UP000004810">
    <property type="component" value="Unassembled WGS sequence"/>
</dbReference>
<dbReference type="InterPro" id="IPR044926">
    <property type="entry name" value="RGS_subdomain_2"/>
</dbReference>
<accession>J9FC11</accession>
<dbReference type="PANTHER" id="PTHR45746:SF5">
    <property type="entry name" value="REGULATOR OF G-PROTEIN SIGNALING 7"/>
    <property type="match status" value="1"/>
</dbReference>
<dbReference type="InterPro" id="IPR036305">
    <property type="entry name" value="RGS_sf"/>
</dbReference>
<evidence type="ECO:0000313" key="5">
    <source>
        <dbReference type="Proteomes" id="UP000004810"/>
    </source>
</evidence>
<dbReference type="GO" id="GO:0008277">
    <property type="term" value="P:regulation of G protein-coupled receptor signaling pathway"/>
    <property type="evidence" value="ECO:0007669"/>
    <property type="project" value="InterPro"/>
</dbReference>
<dbReference type="Gene3D" id="1.10.167.10">
    <property type="entry name" value="Regulator of G-protein Signalling 4, domain 2"/>
    <property type="match status" value="1"/>
</dbReference>
<dbReference type="SUPFAM" id="SSF48097">
    <property type="entry name" value="Regulator of G-protein signaling, RGS"/>
    <property type="match status" value="1"/>
</dbReference>
<dbReference type="InterPro" id="IPR036284">
    <property type="entry name" value="GGL_sf"/>
</dbReference>
<dbReference type="GO" id="GO:0007186">
    <property type="term" value="P:G protein-coupled receptor signaling pathway"/>
    <property type="evidence" value="ECO:0007669"/>
    <property type="project" value="InterPro"/>
</dbReference>
<proteinExistence type="predicted"/>
<dbReference type="SUPFAM" id="SSF48670">
    <property type="entry name" value="Transducin (heterotrimeric G protein), gamma chain"/>
    <property type="match status" value="1"/>
</dbReference>
<dbReference type="InterPro" id="IPR047016">
    <property type="entry name" value="RGS6/7/9/11"/>
</dbReference>
<dbReference type="EMBL" id="ADBV01000498">
    <property type="protein sequence ID" value="EJW87092.1"/>
    <property type="molecule type" value="Genomic_DNA"/>
</dbReference>
<evidence type="ECO:0000313" key="4">
    <source>
        <dbReference type="EMBL" id="EJW87092.1"/>
    </source>
</evidence>
<dbReference type="PROSITE" id="PS50132">
    <property type="entry name" value="RGS"/>
    <property type="match status" value="1"/>
</dbReference>
<organism evidence="4 5">
    <name type="scientific">Wuchereria bancrofti</name>
    <dbReference type="NCBI Taxonomy" id="6293"/>
    <lineage>
        <taxon>Eukaryota</taxon>
        <taxon>Metazoa</taxon>
        <taxon>Ecdysozoa</taxon>
        <taxon>Nematoda</taxon>
        <taxon>Chromadorea</taxon>
        <taxon>Rhabditida</taxon>
        <taxon>Spirurina</taxon>
        <taxon>Spiruromorpha</taxon>
        <taxon>Filarioidea</taxon>
        <taxon>Onchocercidae</taxon>
        <taxon>Wuchereria</taxon>
    </lineage>
</organism>
<dbReference type="GO" id="GO:0005737">
    <property type="term" value="C:cytoplasm"/>
    <property type="evidence" value="ECO:0007669"/>
    <property type="project" value="TreeGrafter"/>
</dbReference>
<dbReference type="InterPro" id="IPR016137">
    <property type="entry name" value="RGS"/>
</dbReference>
<gene>
    <name evidence="4" type="ORF">WUBG_02001</name>
</gene>
<dbReference type="GO" id="GO:0005096">
    <property type="term" value="F:GTPase activator activity"/>
    <property type="evidence" value="ECO:0007669"/>
    <property type="project" value="TreeGrafter"/>
</dbReference>
<sequence>MVSWCEQFHDYDPFISTPQPSNPWISDDTNLWVLNTDSVEVPTERRVKRWGLSIQELVRDPIGRQVLETFLESEFSSENIRFWMAIQDLKFSTNEQVERKAQRIYEEFLLSGAPCQVNVDSRTLEATMKSLQDKLVARRHAFSPAEEHIFTLMSKDSYPRFLRSQIYIGVLSAAQQQGSRRLGWRNFVFNMGNQKKLPAAAKQHKISRDDNSHISLPKQLSSDSLSVVKAQTQR</sequence>
<dbReference type="GO" id="GO:0009968">
    <property type="term" value="P:negative regulation of signal transduction"/>
    <property type="evidence" value="ECO:0007669"/>
    <property type="project" value="UniProtKB-KW"/>
</dbReference>
<dbReference type="Pfam" id="PF00615">
    <property type="entry name" value="RGS"/>
    <property type="match status" value="1"/>
</dbReference>
<dbReference type="SMART" id="SM00315">
    <property type="entry name" value="RGS"/>
    <property type="match status" value="1"/>
</dbReference>
<dbReference type="PRINTS" id="PR01301">
    <property type="entry name" value="RGSPROTEIN"/>
</dbReference>
<dbReference type="AlphaFoldDB" id="J9FC11"/>
<keyword evidence="1" id="KW-0734">Signal transduction inhibitor</keyword>
<feature type="domain" description="RGS" evidence="3">
    <location>
        <begin position="53"/>
        <end position="171"/>
    </location>
</feature>
<evidence type="ECO:0000256" key="1">
    <source>
        <dbReference type="ARBA" id="ARBA00022700"/>
    </source>
</evidence>
<dbReference type="GO" id="GO:0005886">
    <property type="term" value="C:plasma membrane"/>
    <property type="evidence" value="ECO:0007669"/>
    <property type="project" value="TreeGrafter"/>
</dbReference>
<comment type="caution">
    <text evidence="4">The sequence shown here is derived from an EMBL/GenBank/DDBJ whole genome shotgun (WGS) entry which is preliminary data.</text>
</comment>
<evidence type="ECO:0000259" key="3">
    <source>
        <dbReference type="PROSITE" id="PS50132"/>
    </source>
</evidence>
<protein>
    <recommendedName>
        <fullName evidence="3">RGS domain-containing protein</fullName>
    </recommendedName>
</protein>
<dbReference type="PANTHER" id="PTHR45746">
    <property type="entry name" value="LP21163P"/>
    <property type="match status" value="1"/>
</dbReference>
<dbReference type="GO" id="GO:0043005">
    <property type="term" value="C:neuron projection"/>
    <property type="evidence" value="ECO:0007669"/>
    <property type="project" value="TreeGrafter"/>
</dbReference>